<keyword evidence="7" id="KW-1185">Reference proteome</keyword>
<dbReference type="Gene3D" id="1.10.238.10">
    <property type="entry name" value="EF-hand"/>
    <property type="match status" value="1"/>
</dbReference>
<keyword evidence="3" id="KW-0853">WD repeat</keyword>
<evidence type="ECO:0000313" key="6">
    <source>
        <dbReference type="EMBL" id="KAK8893405.1"/>
    </source>
</evidence>
<dbReference type="PROSITE" id="PS00018">
    <property type="entry name" value="EF_HAND_1"/>
    <property type="match status" value="1"/>
</dbReference>
<dbReference type="PROSITE" id="PS50222">
    <property type="entry name" value="EF_HAND_2"/>
    <property type="match status" value="1"/>
</dbReference>
<keyword evidence="2" id="KW-0106">Calcium</keyword>
<dbReference type="InterPro" id="IPR002048">
    <property type="entry name" value="EF_hand_dom"/>
</dbReference>
<dbReference type="PROSITE" id="PS50082">
    <property type="entry name" value="WD_REPEATS_2"/>
    <property type="match status" value="2"/>
</dbReference>
<feature type="region of interest" description="Disordered" evidence="4">
    <location>
        <begin position="900"/>
        <end position="921"/>
    </location>
</feature>
<dbReference type="InterPro" id="IPR001680">
    <property type="entry name" value="WD40_rpt"/>
</dbReference>
<dbReference type="InterPro" id="IPR015943">
    <property type="entry name" value="WD40/YVTN_repeat-like_dom_sf"/>
</dbReference>
<dbReference type="PANTHER" id="PTHR44324:SF4">
    <property type="entry name" value="WD40 REPEAT DOMAIN 95"/>
    <property type="match status" value="1"/>
</dbReference>
<evidence type="ECO:0000313" key="7">
    <source>
        <dbReference type="Proteomes" id="UP001470230"/>
    </source>
</evidence>
<organism evidence="6 7">
    <name type="scientific">Tritrichomonas musculus</name>
    <dbReference type="NCBI Taxonomy" id="1915356"/>
    <lineage>
        <taxon>Eukaryota</taxon>
        <taxon>Metamonada</taxon>
        <taxon>Parabasalia</taxon>
        <taxon>Tritrichomonadida</taxon>
        <taxon>Tritrichomonadidae</taxon>
        <taxon>Tritrichomonas</taxon>
    </lineage>
</organism>
<dbReference type="EMBL" id="JAPFFF010000003">
    <property type="protein sequence ID" value="KAK8893405.1"/>
    <property type="molecule type" value="Genomic_DNA"/>
</dbReference>
<comment type="caution">
    <text evidence="6">The sequence shown here is derived from an EMBL/GenBank/DDBJ whole genome shotgun (WGS) entry which is preliminary data.</text>
</comment>
<sequence>MDTFRSNKSFFASDSSSEYDNISENQSHYISENQSVTFSAIQSPSLTARVWDVPPKSMNSRIGRLEKNRETSHKKKFLRELRQAFEKSDINNNKTLTFEAWCCSEIKNVIHDGRLSQFDYENYFKRIDVNCDGLITWNELVTYLMNDIKLLGLKPESDAAQFIKKLSSPPKNKSQCHRELIQQITICNRLSEYVTVSSDSIRFWNISDLTFSRALLEPGMFSRILVIESFLVLAVTTTNRRLLFFDLESLTQFPVEVGASPSPKQIKSMSQSDAKGILKIIKSPTMPLYNVPTVLIMAQDIYSDPKYEHFWVGDDQGSLELYKLSAPTRRKGLDYKIERIARFSMHKSGITQITYIYDYDCYATSSLDHTVKFWTYSFKTKKFSVTRTFTDKNSILGFHFSFKQKALTTCGISRDAYVWSISPPNKLFKLGGHYNQLSHISDFVATTGKNYIITMTCKKEFRVWDASNYTMVREWMDPVMLRPENHYSSVMYDDKRHALLTAANFPVKWAEDISALNESLEPMTHGHTIVGCKYTKEFNEIVTIDRLCTIKVWNIEMGQNASSHVEPWSDSSSDICAVTIDPSGRRLITSSFKNQTLMWNYNSGSVINSINLQPESPLITILEFFEINFRSYLVRAGWDKTLCIYQESEFETFDLVRKYTGHVSDISAVSAFSQGLISGSVSGELFEWSVDTTFPVASIQLEPAATVEAIECYGNFAIIGDSNGILTVVSLPKLKVVQSLEAHKIIVQHSITAIAASVDDEVIFTADTLGYVKRWNCKVSDTDQTALILSESFIERCHNSEIRSLVLCYNNEFLATCGADQCVRLWKKDTFEYVGFFSESSKWNLHDPETWIKKPPFEKEEVHFYRKSENDKLRESLLINNDSNENFELKGVYTKTNRTEFDMNNENNNNNSVTDSADQKNEQSDLFNPEMIRKALDEYTDETDSAIRKKQDDIMEAIRANDHAIEPLKKPKLLQMSQRPNELIRNITKILNKNNPSRTAAAPVLKIPMIPPKRSKSGIKKGKKSTELYAPTLFD</sequence>
<dbReference type="Proteomes" id="UP001470230">
    <property type="component" value="Unassembled WGS sequence"/>
</dbReference>
<reference evidence="6 7" key="1">
    <citation type="submission" date="2024-04" db="EMBL/GenBank/DDBJ databases">
        <title>Tritrichomonas musculus Genome.</title>
        <authorList>
            <person name="Alves-Ferreira E."/>
            <person name="Grigg M."/>
            <person name="Lorenzi H."/>
            <person name="Galac M."/>
        </authorList>
    </citation>
    <scope>NUCLEOTIDE SEQUENCE [LARGE SCALE GENOMIC DNA]</scope>
    <source>
        <strain evidence="6 7">EAF2021</strain>
    </source>
</reference>
<feature type="repeat" description="WD" evidence="3">
    <location>
        <begin position="795"/>
        <end position="827"/>
    </location>
</feature>
<dbReference type="SUPFAM" id="SSF47473">
    <property type="entry name" value="EF-hand"/>
    <property type="match status" value="1"/>
</dbReference>
<dbReference type="InterPro" id="IPR051242">
    <property type="entry name" value="WD-EF-hand_domain"/>
</dbReference>
<protein>
    <recommendedName>
        <fullName evidence="5">EF-hand domain-containing protein</fullName>
    </recommendedName>
</protein>
<dbReference type="PANTHER" id="PTHR44324">
    <property type="entry name" value="WD40 REPEAT DOMAIN 95"/>
    <property type="match status" value="1"/>
</dbReference>
<dbReference type="InterPro" id="IPR011992">
    <property type="entry name" value="EF-hand-dom_pair"/>
</dbReference>
<evidence type="ECO:0000256" key="2">
    <source>
        <dbReference type="ARBA" id="ARBA00022837"/>
    </source>
</evidence>
<gene>
    <name evidence="6" type="ORF">M9Y10_021825</name>
</gene>
<feature type="repeat" description="WD" evidence="3">
    <location>
        <begin position="343"/>
        <end position="374"/>
    </location>
</feature>
<dbReference type="Gene3D" id="2.130.10.10">
    <property type="entry name" value="YVTN repeat-like/Quinoprotein amine dehydrogenase"/>
    <property type="match status" value="3"/>
</dbReference>
<name>A0ABR2KTT7_9EUKA</name>
<dbReference type="InterPro" id="IPR018247">
    <property type="entry name" value="EF_Hand_1_Ca_BS"/>
</dbReference>
<dbReference type="InterPro" id="IPR036322">
    <property type="entry name" value="WD40_repeat_dom_sf"/>
</dbReference>
<accession>A0ABR2KTT7</accession>
<evidence type="ECO:0000256" key="4">
    <source>
        <dbReference type="SAM" id="MobiDB-lite"/>
    </source>
</evidence>
<feature type="domain" description="EF-hand" evidence="5">
    <location>
        <begin position="115"/>
        <end position="150"/>
    </location>
</feature>
<evidence type="ECO:0000256" key="3">
    <source>
        <dbReference type="PROSITE-ProRule" id="PRU00221"/>
    </source>
</evidence>
<keyword evidence="1" id="KW-0677">Repeat</keyword>
<evidence type="ECO:0000256" key="1">
    <source>
        <dbReference type="ARBA" id="ARBA00022737"/>
    </source>
</evidence>
<evidence type="ECO:0000259" key="5">
    <source>
        <dbReference type="PROSITE" id="PS50222"/>
    </source>
</evidence>
<dbReference type="SMART" id="SM00320">
    <property type="entry name" value="WD40"/>
    <property type="match status" value="9"/>
</dbReference>
<dbReference type="Pfam" id="PF00400">
    <property type="entry name" value="WD40"/>
    <property type="match status" value="2"/>
</dbReference>
<proteinExistence type="predicted"/>
<dbReference type="SUPFAM" id="SSF50978">
    <property type="entry name" value="WD40 repeat-like"/>
    <property type="match status" value="3"/>
</dbReference>